<dbReference type="InterPro" id="IPR053309">
    <property type="entry name" value="Balbiani_Body_Formation"/>
</dbReference>
<protein>
    <submittedName>
        <fullName evidence="2">Uncharacterized protein</fullName>
    </submittedName>
</protein>
<feature type="region of interest" description="Disordered" evidence="1">
    <location>
        <begin position="772"/>
        <end position="837"/>
    </location>
</feature>
<feature type="compositionally biased region" description="Basic residues" evidence="1">
    <location>
        <begin position="790"/>
        <end position="806"/>
    </location>
</feature>
<keyword evidence="3" id="KW-1185">Reference proteome</keyword>
<evidence type="ECO:0000313" key="2">
    <source>
        <dbReference type="EMBL" id="RMC05342.1"/>
    </source>
</evidence>
<dbReference type="STRING" id="333673.A0A3M0JWB2"/>
<dbReference type="PANTHER" id="PTHR38654">
    <property type="entry name" value="BUCKY BALL-RELATED"/>
    <property type="match status" value="1"/>
</dbReference>
<organism evidence="2 3">
    <name type="scientific">Hirundo rustica rustica</name>
    <dbReference type="NCBI Taxonomy" id="333673"/>
    <lineage>
        <taxon>Eukaryota</taxon>
        <taxon>Metazoa</taxon>
        <taxon>Chordata</taxon>
        <taxon>Craniata</taxon>
        <taxon>Vertebrata</taxon>
        <taxon>Euteleostomi</taxon>
        <taxon>Archelosauria</taxon>
        <taxon>Archosauria</taxon>
        <taxon>Dinosauria</taxon>
        <taxon>Saurischia</taxon>
        <taxon>Theropoda</taxon>
        <taxon>Coelurosauria</taxon>
        <taxon>Aves</taxon>
        <taxon>Neognathae</taxon>
        <taxon>Neoaves</taxon>
        <taxon>Telluraves</taxon>
        <taxon>Australaves</taxon>
        <taxon>Passeriformes</taxon>
        <taxon>Sylvioidea</taxon>
        <taxon>Hirundinidae</taxon>
        <taxon>Hirundo</taxon>
    </lineage>
</organism>
<dbReference type="PANTHER" id="PTHR38654:SF1">
    <property type="entry name" value="BUCKY BALL"/>
    <property type="match status" value="1"/>
</dbReference>
<feature type="region of interest" description="Disordered" evidence="1">
    <location>
        <begin position="555"/>
        <end position="632"/>
    </location>
</feature>
<reference evidence="2 3" key="1">
    <citation type="submission" date="2018-07" db="EMBL/GenBank/DDBJ databases">
        <title>A high quality draft genome assembly of the barn swallow (H. rustica rustica).</title>
        <authorList>
            <person name="Formenti G."/>
            <person name="Chiara M."/>
            <person name="Poveda L."/>
            <person name="Francoijs K.-J."/>
            <person name="Bonisoli-Alquati A."/>
            <person name="Canova L."/>
            <person name="Gianfranceschi L."/>
            <person name="Horner D.S."/>
            <person name="Saino N."/>
        </authorList>
    </citation>
    <scope>NUCLEOTIDE SEQUENCE [LARGE SCALE GENOMIC DNA]</scope>
    <source>
        <strain evidence="2">Chelidonia</strain>
        <tissue evidence="2">Blood</tissue>
    </source>
</reference>
<evidence type="ECO:0000256" key="1">
    <source>
        <dbReference type="SAM" id="MobiDB-lite"/>
    </source>
</evidence>
<feature type="compositionally biased region" description="Basic residues" evidence="1">
    <location>
        <begin position="822"/>
        <end position="837"/>
    </location>
</feature>
<proteinExistence type="predicted"/>
<evidence type="ECO:0000313" key="3">
    <source>
        <dbReference type="Proteomes" id="UP000269221"/>
    </source>
</evidence>
<gene>
    <name evidence="2" type="ORF">DUI87_18531</name>
</gene>
<feature type="compositionally biased region" description="Basic and acidic residues" evidence="1">
    <location>
        <begin position="170"/>
        <end position="196"/>
    </location>
</feature>
<feature type="compositionally biased region" description="Polar residues" evidence="1">
    <location>
        <begin position="555"/>
        <end position="567"/>
    </location>
</feature>
<name>A0A3M0JWB2_HIRRU</name>
<feature type="region of interest" description="Disordered" evidence="1">
    <location>
        <begin position="167"/>
        <end position="196"/>
    </location>
</feature>
<dbReference type="Proteomes" id="UP000269221">
    <property type="component" value="Unassembled WGS sequence"/>
</dbReference>
<accession>A0A3M0JWB2</accession>
<feature type="compositionally biased region" description="Acidic residues" evidence="1">
    <location>
        <begin position="604"/>
        <end position="632"/>
    </location>
</feature>
<dbReference type="AlphaFoldDB" id="A0A3M0JWB2"/>
<dbReference type="EMBL" id="QRBI01000123">
    <property type="protein sequence ID" value="RMC05342.1"/>
    <property type="molecule type" value="Genomic_DNA"/>
</dbReference>
<comment type="caution">
    <text evidence="2">The sequence shown here is derived from an EMBL/GenBank/DDBJ whole genome shotgun (WGS) entry which is preliminary data.</text>
</comment>
<sequence>MTGILLQNIYVMWITFEPYIYKAGVFGLQKTICRVLQGSAHAIKGVFDSTVVQKTEDIKEILIRQQCEISLKTRRGLVYNVILKITIPLETAIFHIYYAWEVSYNFEAGFRSGNPYFPFYSVALHEYPGFFVPQHPLHARINRRPYFNAVPPSPMFYHATRFRHYNSPGKKMETKETQTDPRQPESKQKKHQDIRTETKGCDAGNTACVSPGIGTEIESTSEKQDSFGSPIVVDREFHNKNPANSTSYRNLPTGSYAFEKEEVRIEYGNGSPAIQLWKSFKETIPLYDVASGKPVPENVVPHDLFSVSSCEGMIYGPREGENMLPGASLDERKAVVTSKQSAETVQEKDVQNNEVKLDAEKLAKSPTGETMAVQITELARSVGVDQPVVIAKKSSTKKSAGSKTYQEEPSFIQQAELLPSNMEVMSDFQQKKLNLSHSATNESQTEKSIWCDKSIEKFAPSSTWLVCLDSMDTNYNVCLPQRKHQSVISLSSDDMSSREEGSSIDNAPVSCFVPDYVLQKSMYTFQKSTEKSEKEQIKSGGSLNVDEVVGKEQVNSLNDQDVNSSNTKIKEASSKGRKLGALSRSSSRKEIDSLNKKATKSLSEVEDSEEYSVEGEEDDEDGEDEYEEEEDDNMDEIEYFFQEAPQYGILRPSKGNIYQVGQRVLWKPPKNAVPAQLISWPAQEKTKTRSGLVENIGVVYKPKKREQDEAVHSDYGYYGRKRPMTRREELEHQRMLRKFLGGRLLRENMGIPPEEYWIRSGAKPRFTSQIRGSFSPPAKSKEQVCSTLVKPKKKRMGKPPSKRRDRRHEVEEVELWELPKHSVNKGHGTRKSLSKKR</sequence>
<dbReference type="OrthoDB" id="9946561at2759"/>